<dbReference type="InterPro" id="IPR000644">
    <property type="entry name" value="CBS_dom"/>
</dbReference>
<keyword evidence="5 9" id="KW-0406">Ion transport</keyword>
<feature type="compositionally biased region" description="Polar residues" evidence="10">
    <location>
        <begin position="890"/>
        <end position="899"/>
    </location>
</feature>
<feature type="region of interest" description="Disordered" evidence="10">
    <location>
        <begin position="845"/>
        <end position="870"/>
    </location>
</feature>
<dbReference type="PANTHER" id="PTHR45711:SF9">
    <property type="entry name" value="ANION_PROTON EXCHANGE TRANSPORTER GEF1"/>
    <property type="match status" value="1"/>
</dbReference>
<evidence type="ECO:0000256" key="4">
    <source>
        <dbReference type="ARBA" id="ARBA00022989"/>
    </source>
</evidence>
<dbReference type="GO" id="GO:0005794">
    <property type="term" value="C:Golgi apparatus"/>
    <property type="evidence" value="ECO:0007669"/>
    <property type="project" value="TreeGrafter"/>
</dbReference>
<dbReference type="Pfam" id="PF00654">
    <property type="entry name" value="Voltage_CLC"/>
    <property type="match status" value="1"/>
</dbReference>
<proteinExistence type="inferred from homology"/>
<dbReference type="OrthoDB" id="44789at2759"/>
<feature type="region of interest" description="Disordered" evidence="10">
    <location>
        <begin position="57"/>
        <end position="139"/>
    </location>
</feature>
<keyword evidence="3 9" id="KW-0812">Transmembrane</keyword>
<dbReference type="GO" id="GO:0005783">
    <property type="term" value="C:endoplasmic reticulum"/>
    <property type="evidence" value="ECO:0007669"/>
    <property type="project" value="TreeGrafter"/>
</dbReference>
<dbReference type="PANTHER" id="PTHR45711">
    <property type="entry name" value="CHLORIDE CHANNEL PROTEIN"/>
    <property type="match status" value="1"/>
</dbReference>
<dbReference type="PROSITE" id="PS50090">
    <property type="entry name" value="MYB_LIKE"/>
    <property type="match status" value="1"/>
</dbReference>
<feature type="transmembrane region" description="Helical" evidence="9">
    <location>
        <begin position="995"/>
        <end position="1016"/>
    </location>
</feature>
<evidence type="ECO:0000256" key="8">
    <source>
        <dbReference type="PROSITE-ProRule" id="PRU00703"/>
    </source>
</evidence>
<dbReference type="InterPro" id="IPR014743">
    <property type="entry name" value="Cl-channel_core"/>
</dbReference>
<feature type="domain" description="Myb-like" evidence="11">
    <location>
        <begin position="133"/>
        <end position="188"/>
    </location>
</feature>
<feature type="domain" description="HTH myb-type" evidence="12">
    <location>
        <begin position="137"/>
        <end position="192"/>
    </location>
</feature>
<feature type="transmembrane region" description="Helical" evidence="9">
    <location>
        <begin position="1287"/>
        <end position="1305"/>
    </location>
</feature>
<feature type="compositionally biased region" description="Basic and acidic residues" evidence="10">
    <location>
        <begin position="327"/>
        <end position="336"/>
    </location>
</feature>
<dbReference type="GO" id="GO:0005769">
    <property type="term" value="C:early endosome"/>
    <property type="evidence" value="ECO:0007669"/>
    <property type="project" value="TreeGrafter"/>
</dbReference>
<dbReference type="Proteomes" id="UP000242875">
    <property type="component" value="Unassembled WGS sequence"/>
</dbReference>
<comment type="subcellular location">
    <subcellularLocation>
        <location evidence="1 9">Membrane</location>
        <topology evidence="1 9">Multi-pass membrane protein</topology>
    </subcellularLocation>
</comment>
<evidence type="ECO:0000259" key="12">
    <source>
        <dbReference type="PROSITE" id="PS51294"/>
    </source>
</evidence>
<feature type="domain" description="HTH myb-type" evidence="12">
    <location>
        <begin position="243"/>
        <end position="273"/>
    </location>
</feature>
<accession>A0A261Y2U2</accession>
<name>A0A261Y2U2_9FUNG</name>
<dbReference type="PROSITE" id="PS51371">
    <property type="entry name" value="CBS"/>
    <property type="match status" value="1"/>
</dbReference>
<dbReference type="Gene3D" id="1.10.246.220">
    <property type="match status" value="1"/>
</dbReference>
<dbReference type="InterPro" id="IPR017930">
    <property type="entry name" value="Myb_dom"/>
</dbReference>
<keyword evidence="15" id="KW-1185">Reference proteome</keyword>
<evidence type="ECO:0000256" key="10">
    <source>
        <dbReference type="SAM" id="MobiDB-lite"/>
    </source>
</evidence>
<comment type="caution">
    <text evidence="14">The sequence shown here is derived from an EMBL/GenBank/DDBJ whole genome shotgun (WGS) entry which is preliminary data.</text>
</comment>
<dbReference type="FunFam" id="1.10.3080.10:FF:000011">
    <property type="entry name" value="Chloride channel protein"/>
    <property type="match status" value="1"/>
</dbReference>
<sequence length="1730" mass="193740">MTSSHSDAVVRRRRASSALFHLSELTLDDDVRRTRSSTPLQELDQQQVEALDSLVRMSPSGEGGIRNPSHNRSLVAESPHKNENVISHKQPNGDGSLICSQHHQSHDSASSRNNTDSSDGEVYSDSEADKENLERPRRRPWTLEETADLLEGVMEHGVGNWTSILRDQQLSFNDRTTVDLKDKFRNLYPKEYYELYPSQARPESLQSEAKPNGSHLSLNGGDFTAACEETSFVETSSGIKFFRNSKDKRFFTEEEDEALLAGVEQYGPAWSTIRDDPYLHLGHRKSLDLRDRNMDPERYGKLGFLPYRRTKRTRTSLEASSNGGEFSQREDAEMSRNMDEDGVVGQILPDDLARHSNFSQTGDDRNDDVDLQQGMTDDIVGIDHDRQDEGEDENGQNLDYSVPLKMDLSSIDIDNDEIAYEKARQSKDAFGNPQDNLIDILNSDDDIASGYVDKHGELFSGEIEPEDAEMEPEHADSRTLDLFHIKNVTLTRGSHSHRSHREAEADGKRITSAARMLHAPDAMSKAHTSAQDPPSPREEVNVSPYKRNVAIRSPRHSIKVQKGQQNRKSFNSSGSSADDSEAEVDLANKTIFAPLEENSLNEAFELTRQFEAAQAGRSVIPVQDKYSGRERPSPSGTERSLRDVSLSRAAPCGINMQRRDEGMAKSTEAAVGRTRRLTNAHPTYVDLMTPPPTASSKHYARAQRPLALKSTGSSQKNNHWEAAEPSILADKANKSTPHRTSRLGSDKVMHSAPTYRQRYSVLDQLSDDHLEKFDVDKRHSFHFRDKLGRSSKYPPEISKVLGIKVKNGSLHYKLRWKSAWQPAETIPLSKVGHKRITDFVQAVSEEPGIDPPSRDVHSEGENINAEQKREDIWIPSEEERLDREALLSKSRASTSSPTTPVEAAPRPPMYTKRNSNASFFSVNMEHRPGHRRNHSDTSRETVEEELEGVRRYEDFTTIDWVQDAIHERKRKHLLQSSKDSTWRSWGELTYEQAQAWIVILLVGAAIGFNSALIAIVTEWASDIKMGYCSTAWWLNQKFCCWGVEEEDGACEMWTFWSDALYLGRDTFIINWILYIFWATLFASLCAYLVKIYAPYAAGSGISEIKCIIAGFIMKGFLGAWTLVIKSIGLALAVASNLSIGKEGPSVHMACCVGNVISRFFGKYTRNKAKVREILSASSAAGVAVAFGSPIGGVLFALEEMSSDFQLKTMWRSFFCALIATMTLQAMNPFRTGKLVMFQVSYDRDWHFFEIVFFALIGIFGGLYGALVIKYNIKVVQYRKKYLSDKPVLEVAILAFATAVLAYLNVFMRVDMTETMAILFHECEQGGDYYGLCQVEYTWSIVALLLTAVILRTGLTIVSYGCKVPCGIFVPSMAIGAMFGRAVGVMVKAWYEAYPDFFLFSSCVPETPCITPGTFAFLGAAAALCGVMKITVSVVVIMFELTGQITYILPTMITLLVTKAVGDIFGRSGIADRYIQLNGYPFLDKEDHAFGIPVSAVMEKNLVAMPAHGKTVEEIEYILQDTRYQGFPVVNNEKDMILLGYIGRAELKYVISKARRAQNIPYNTTCNFNYEENEEAIRKPSTDGSSSALSFEEGALYSGGTLDFGIFVDQVGALTSLVLGSSNTFSHSETPITVHPKLPLETVMDLFKKMGVILIEQVGKCVGLVTVKDVLKYIARIDARGDDWTPQAEHDTADRYKEFFQRTTSLNGFGSQNYRDRNESMEMHLRPGDQM</sequence>
<feature type="transmembrane region" description="Helical" evidence="9">
    <location>
        <begin position="1246"/>
        <end position="1266"/>
    </location>
</feature>
<dbReference type="GO" id="GO:0006878">
    <property type="term" value="P:intracellular copper ion homeostasis"/>
    <property type="evidence" value="ECO:0007669"/>
    <property type="project" value="TreeGrafter"/>
</dbReference>
<feature type="region of interest" description="Disordered" evidence="10">
    <location>
        <begin position="521"/>
        <end position="582"/>
    </location>
</feature>
<evidence type="ECO:0000256" key="9">
    <source>
        <dbReference type="RuleBase" id="RU361221"/>
    </source>
</evidence>
<gene>
    <name evidence="14" type="ORF">BZG36_02653</name>
</gene>
<evidence type="ECO:0000313" key="14">
    <source>
        <dbReference type="EMBL" id="OZJ04926.1"/>
    </source>
</evidence>
<dbReference type="InterPro" id="IPR009057">
    <property type="entry name" value="Homeodomain-like_sf"/>
</dbReference>
<feature type="compositionally biased region" description="Polar residues" evidence="10">
    <location>
        <begin position="562"/>
        <end position="571"/>
    </location>
</feature>
<dbReference type="SUPFAM" id="SSF81340">
    <property type="entry name" value="Clc chloride channel"/>
    <property type="match status" value="1"/>
</dbReference>
<dbReference type="Pfam" id="PF00571">
    <property type="entry name" value="CBS"/>
    <property type="match status" value="1"/>
</dbReference>
<dbReference type="InterPro" id="IPR046342">
    <property type="entry name" value="CBS_dom_sf"/>
</dbReference>
<comment type="caution">
    <text evidence="9">Lacks conserved residue(s) required for the propagation of feature annotation.</text>
</comment>
<dbReference type="PRINTS" id="PR00762">
    <property type="entry name" value="CLCHANNEL"/>
</dbReference>
<organism evidence="14 15">
    <name type="scientific">Bifiguratus adelaidae</name>
    <dbReference type="NCBI Taxonomy" id="1938954"/>
    <lineage>
        <taxon>Eukaryota</taxon>
        <taxon>Fungi</taxon>
        <taxon>Fungi incertae sedis</taxon>
        <taxon>Mucoromycota</taxon>
        <taxon>Mucoromycotina</taxon>
        <taxon>Endogonomycetes</taxon>
        <taxon>Endogonales</taxon>
        <taxon>Endogonales incertae sedis</taxon>
        <taxon>Bifiguratus</taxon>
    </lineage>
</organism>
<feature type="transmembrane region" description="Helical" evidence="9">
    <location>
        <begin position="1336"/>
        <end position="1360"/>
    </location>
</feature>
<dbReference type="GO" id="GO:0005247">
    <property type="term" value="F:voltage-gated chloride channel activity"/>
    <property type="evidence" value="ECO:0007669"/>
    <property type="project" value="TreeGrafter"/>
</dbReference>
<evidence type="ECO:0000256" key="7">
    <source>
        <dbReference type="ARBA" id="ARBA00023214"/>
    </source>
</evidence>
<feature type="transmembrane region" description="Helical" evidence="9">
    <location>
        <begin position="1173"/>
        <end position="1197"/>
    </location>
</feature>
<dbReference type="SUPFAM" id="SSF46689">
    <property type="entry name" value="Homeodomain-like"/>
    <property type="match status" value="2"/>
</dbReference>
<feature type="region of interest" description="Disordered" evidence="10">
    <location>
        <begin position="621"/>
        <end position="643"/>
    </location>
</feature>
<dbReference type="CDD" id="cd03684">
    <property type="entry name" value="ClC_3_like"/>
    <property type="match status" value="1"/>
</dbReference>
<evidence type="ECO:0000313" key="15">
    <source>
        <dbReference type="Proteomes" id="UP000242875"/>
    </source>
</evidence>
<feature type="compositionally biased region" description="Basic and acidic residues" evidence="10">
    <location>
        <begin position="852"/>
        <end position="870"/>
    </location>
</feature>
<dbReference type="Gene3D" id="3.90.1280.20">
    <property type="match status" value="1"/>
</dbReference>
<evidence type="ECO:0000259" key="13">
    <source>
        <dbReference type="PROSITE" id="PS51371"/>
    </source>
</evidence>
<evidence type="ECO:0000259" key="11">
    <source>
        <dbReference type="PROSITE" id="PS50090"/>
    </source>
</evidence>
<dbReference type="PROSITE" id="PS51294">
    <property type="entry name" value="HTH_MYB"/>
    <property type="match status" value="2"/>
</dbReference>
<comment type="similarity">
    <text evidence="9">Belongs to the chloride channel (TC 2.A.49) family.</text>
</comment>
<dbReference type="GO" id="GO:0000324">
    <property type="term" value="C:fungal-type vacuole"/>
    <property type="evidence" value="ECO:0007669"/>
    <property type="project" value="TreeGrafter"/>
</dbReference>
<feature type="transmembrane region" description="Helical" evidence="9">
    <location>
        <begin position="1107"/>
        <end position="1133"/>
    </location>
</feature>
<dbReference type="Gene3D" id="1.10.3080.10">
    <property type="entry name" value="Clc chloride channel"/>
    <property type="match status" value="1"/>
</dbReference>
<feature type="region of interest" description="Disordered" evidence="10">
    <location>
        <begin position="313"/>
        <end position="336"/>
    </location>
</feature>
<dbReference type="GO" id="GO:0006879">
    <property type="term" value="P:intracellular iron ion homeostasis"/>
    <property type="evidence" value="ECO:0007669"/>
    <property type="project" value="TreeGrafter"/>
</dbReference>
<dbReference type="Gene3D" id="1.10.10.60">
    <property type="entry name" value="Homeodomain-like"/>
    <property type="match status" value="1"/>
</dbReference>
<keyword evidence="4 9" id="KW-1133">Transmembrane helix</keyword>
<feature type="region of interest" description="Disordered" evidence="10">
    <location>
        <begin position="884"/>
        <end position="913"/>
    </location>
</feature>
<feature type="transmembrane region" description="Helical" evidence="9">
    <location>
        <begin position="1414"/>
        <end position="1438"/>
    </location>
</feature>
<evidence type="ECO:0000256" key="6">
    <source>
        <dbReference type="ARBA" id="ARBA00023136"/>
    </source>
</evidence>
<evidence type="ECO:0000256" key="1">
    <source>
        <dbReference type="ARBA" id="ARBA00004141"/>
    </source>
</evidence>
<evidence type="ECO:0000256" key="5">
    <source>
        <dbReference type="ARBA" id="ARBA00023065"/>
    </source>
</evidence>
<dbReference type="GO" id="GO:0005886">
    <property type="term" value="C:plasma membrane"/>
    <property type="evidence" value="ECO:0007669"/>
    <property type="project" value="TreeGrafter"/>
</dbReference>
<protein>
    <recommendedName>
        <fullName evidence="9">Chloride channel protein</fullName>
    </recommendedName>
</protein>
<feature type="region of interest" description="Disordered" evidence="10">
    <location>
        <begin position="725"/>
        <end position="746"/>
    </location>
</feature>
<feature type="domain" description="CBS" evidence="13">
    <location>
        <begin position="1497"/>
        <end position="1557"/>
    </location>
</feature>
<feature type="compositionally biased region" description="Polar residues" evidence="10">
    <location>
        <begin position="316"/>
        <end position="325"/>
    </location>
</feature>
<dbReference type="EMBL" id="MVBO01000026">
    <property type="protein sequence ID" value="OZJ04926.1"/>
    <property type="molecule type" value="Genomic_DNA"/>
</dbReference>
<feature type="transmembrane region" description="Helical" evidence="9">
    <location>
        <begin position="1367"/>
        <end position="1390"/>
    </location>
</feature>
<dbReference type="InterPro" id="IPR001005">
    <property type="entry name" value="SANT/Myb"/>
</dbReference>
<dbReference type="SUPFAM" id="SSF54631">
    <property type="entry name" value="CBS-domain pair"/>
    <property type="match status" value="1"/>
</dbReference>
<dbReference type="Gene3D" id="3.10.580.20">
    <property type="match status" value="1"/>
</dbReference>
<dbReference type="SMART" id="SM00717">
    <property type="entry name" value="SANT"/>
    <property type="match status" value="2"/>
</dbReference>
<keyword evidence="8" id="KW-0129">CBS domain</keyword>
<dbReference type="CDD" id="cd11660">
    <property type="entry name" value="SANT_TRF"/>
    <property type="match status" value="2"/>
</dbReference>
<dbReference type="Pfam" id="PF00249">
    <property type="entry name" value="Myb_DNA-binding"/>
    <property type="match status" value="1"/>
</dbReference>
<evidence type="ECO:0000256" key="3">
    <source>
        <dbReference type="ARBA" id="ARBA00022692"/>
    </source>
</evidence>
<keyword evidence="7 9" id="KW-0868">Chloride</keyword>
<reference evidence="14 15" key="1">
    <citation type="journal article" date="2017" name="Mycologia">
        <title>Bifiguratus adelaidae, gen. et sp. nov., a new member of Mucoromycotina in endophytic and soil-dwelling habitats.</title>
        <authorList>
            <person name="Torres-Cruz T.J."/>
            <person name="Billingsley Tobias T.L."/>
            <person name="Almatruk M."/>
            <person name="Hesse C."/>
            <person name="Kuske C.R."/>
            <person name="Desiro A."/>
            <person name="Benucci G.M."/>
            <person name="Bonito G."/>
            <person name="Stajich J.E."/>
            <person name="Dunlap C."/>
            <person name="Arnold A.E."/>
            <person name="Porras-Alfaro A."/>
        </authorList>
    </citation>
    <scope>NUCLEOTIDE SEQUENCE [LARGE SCALE GENOMIC DNA]</scope>
    <source>
        <strain evidence="14 15">AZ0501</strain>
    </source>
</reference>
<feature type="transmembrane region" description="Helical" evidence="9">
    <location>
        <begin position="1071"/>
        <end position="1095"/>
    </location>
</feature>
<evidence type="ECO:0000256" key="2">
    <source>
        <dbReference type="ARBA" id="ARBA00022448"/>
    </source>
</evidence>
<keyword evidence="2 9" id="KW-0813">Transport</keyword>
<keyword evidence="6 9" id="KW-0472">Membrane</keyword>
<dbReference type="InterPro" id="IPR001807">
    <property type="entry name" value="ClC"/>
</dbReference>
<dbReference type="SMART" id="SM00116">
    <property type="entry name" value="CBS"/>
    <property type="match status" value="2"/>
</dbReference>